<evidence type="ECO:0000313" key="2">
    <source>
        <dbReference type="Proteomes" id="UP001215956"/>
    </source>
</evidence>
<dbReference type="EMBL" id="JARFPL010000005">
    <property type="protein sequence ID" value="MDF0592437.1"/>
    <property type="molecule type" value="Genomic_DNA"/>
</dbReference>
<dbReference type="Proteomes" id="UP001215956">
    <property type="component" value="Unassembled WGS sequence"/>
</dbReference>
<comment type="caution">
    <text evidence="1">The sequence shown here is derived from an EMBL/GenBank/DDBJ whole genome shotgun (WGS) entry which is preliminary data.</text>
</comment>
<name>A0ABT5XD12_9EURY</name>
<organism evidence="1 2">
    <name type="scientific">Candidatus Methanocrinis alkalitolerans</name>
    <dbReference type="NCBI Taxonomy" id="3033395"/>
    <lineage>
        <taxon>Archaea</taxon>
        <taxon>Methanobacteriati</taxon>
        <taxon>Methanobacteriota</taxon>
        <taxon>Stenosarchaea group</taxon>
        <taxon>Methanomicrobia</taxon>
        <taxon>Methanotrichales</taxon>
        <taxon>Methanotrichaceae</taxon>
        <taxon>Methanocrinis</taxon>
    </lineage>
</organism>
<protein>
    <submittedName>
        <fullName evidence="1">DUF4198 domain-containing protein</fullName>
    </submittedName>
</protein>
<gene>
    <name evidence="1" type="ORF">P0O24_02430</name>
</gene>
<reference evidence="1 2" key="1">
    <citation type="submission" date="2023-03" db="EMBL/GenBank/DDBJ databases">
        <title>Whole genome sequencing of Methanotrichaceae archaeon M04Ac.</title>
        <authorList>
            <person name="Khomyakova M.A."/>
            <person name="Merkel A.Y."/>
            <person name="Slobodkin A.I."/>
        </authorList>
    </citation>
    <scope>NUCLEOTIDE SEQUENCE [LARGE SCALE GENOMIC DNA]</scope>
    <source>
        <strain evidence="1 2">M04Ac</strain>
    </source>
</reference>
<proteinExistence type="predicted"/>
<accession>A0ABT5XD12</accession>
<evidence type="ECO:0000313" key="1">
    <source>
        <dbReference type="EMBL" id="MDF0592437.1"/>
    </source>
</evidence>
<sequence length="287" mass="31096">MNRLLAICLLLALTIAGGQAHDTWLMTTSGWASEGDLALIQMTEGHSFVPMAPPPGDISVRVTGPEGYIEELDLDETAATNGPYYRVDFDVALPGLYVATGEQHEGPLTFVRTKFGTPNEEIDGYDEIDWDEVDARGWDSDWYIAEAYDDLVKFSKLFLVAENADFASASTPVGQRLEIIPLDNITALGTGDFRFLVLFDGEPAAGLDVRLATTGNPAVEEGVTDKDGVVVLAVPEPGLWIAATEHKDGEMVVLPQHGPDADEESFVGTGYFSVLTLRPDYIKPEAD</sequence>
<dbReference type="Pfam" id="PF10670">
    <property type="entry name" value="DUF4198"/>
    <property type="match status" value="1"/>
</dbReference>
<dbReference type="InterPro" id="IPR019613">
    <property type="entry name" value="DUF4198"/>
</dbReference>
<dbReference type="RefSeq" id="WP_316968147.1">
    <property type="nucleotide sequence ID" value="NZ_JARFPL010000005.1"/>
</dbReference>
<keyword evidence="2" id="KW-1185">Reference proteome</keyword>